<sequence length="96" mass="10912">MILCLKRVLFRFCLAACCLRPQVLTGCAGTMAVVPPVNVETLQTYHIGKFVWFDLFTTEIKQAASFYEHLFGWTLTPVSTLGQRDLLTIYSKFSFP</sequence>
<dbReference type="Gene3D" id="3.10.180.10">
    <property type="entry name" value="2,3-Dihydroxybiphenyl 1,2-Dioxygenase, domain 1"/>
    <property type="match status" value="1"/>
</dbReference>
<keyword evidence="1" id="KW-0732">Signal</keyword>
<dbReference type="EMBL" id="QLNI01000079">
    <property type="protein sequence ID" value="RAL99938.1"/>
    <property type="molecule type" value="Genomic_DNA"/>
</dbReference>
<feature type="signal peptide" evidence="1">
    <location>
        <begin position="1"/>
        <end position="28"/>
    </location>
</feature>
<dbReference type="AlphaFoldDB" id="A0A328F6E8"/>
<feature type="chain" id="PRO_5016324275" description="VOC domain-containing protein" evidence="1">
    <location>
        <begin position="29"/>
        <end position="96"/>
    </location>
</feature>
<dbReference type="SUPFAM" id="SSF54593">
    <property type="entry name" value="Glyoxalase/Bleomycin resistance protein/Dihydroxybiphenyl dioxygenase"/>
    <property type="match status" value="1"/>
</dbReference>
<dbReference type="Proteomes" id="UP000248798">
    <property type="component" value="Unassembled WGS sequence"/>
</dbReference>
<evidence type="ECO:0000256" key="1">
    <source>
        <dbReference type="SAM" id="SignalP"/>
    </source>
</evidence>
<evidence type="ECO:0000313" key="2">
    <source>
        <dbReference type="EMBL" id="RAL99938.1"/>
    </source>
</evidence>
<dbReference type="InterPro" id="IPR029068">
    <property type="entry name" value="Glyas_Bleomycin-R_OHBP_Dase"/>
</dbReference>
<protein>
    <recommendedName>
        <fullName evidence="4">VOC domain-containing protein</fullName>
    </recommendedName>
</protein>
<gene>
    <name evidence="2" type="ORF">DO021_21790</name>
</gene>
<name>A0A328F6E8_9BACT</name>
<evidence type="ECO:0008006" key="4">
    <source>
        <dbReference type="Google" id="ProtNLM"/>
    </source>
</evidence>
<organism evidence="2 3">
    <name type="scientific">Desulfobacter hydrogenophilus</name>
    <dbReference type="NCBI Taxonomy" id="2291"/>
    <lineage>
        <taxon>Bacteria</taxon>
        <taxon>Pseudomonadati</taxon>
        <taxon>Thermodesulfobacteriota</taxon>
        <taxon>Desulfobacteria</taxon>
        <taxon>Desulfobacterales</taxon>
        <taxon>Desulfobacteraceae</taxon>
        <taxon>Desulfobacter</taxon>
    </lineage>
</organism>
<reference evidence="2 3" key="1">
    <citation type="submission" date="2018-06" db="EMBL/GenBank/DDBJ databases">
        <title>Complete Genome Sequence of Desulfobacter hydrogenophilus (DSM3380).</title>
        <authorList>
            <person name="Marietou A."/>
            <person name="Schreiber L."/>
            <person name="Marshall I."/>
            <person name="Jorgensen B."/>
        </authorList>
    </citation>
    <scope>NUCLEOTIDE SEQUENCE [LARGE SCALE GENOMIC DNA]</scope>
    <source>
        <strain evidence="2 3">DSM 3380</strain>
    </source>
</reference>
<proteinExistence type="predicted"/>
<evidence type="ECO:0000313" key="3">
    <source>
        <dbReference type="Proteomes" id="UP000248798"/>
    </source>
</evidence>
<accession>A0A328F6E8</accession>
<comment type="caution">
    <text evidence="2">The sequence shown here is derived from an EMBL/GenBank/DDBJ whole genome shotgun (WGS) entry which is preliminary data.</text>
</comment>